<dbReference type="GO" id="GO:0003700">
    <property type="term" value="F:DNA-binding transcription factor activity"/>
    <property type="evidence" value="ECO:0007669"/>
    <property type="project" value="InterPro"/>
</dbReference>
<keyword evidence="3" id="KW-0805">Transcription regulation</keyword>
<dbReference type="PRINTS" id="PR00035">
    <property type="entry name" value="HTHGNTR"/>
</dbReference>
<dbReference type="PANTHER" id="PTHR46577:SF1">
    <property type="entry name" value="HTH-TYPE TRANSCRIPTIONAL REGULATORY PROTEIN GABR"/>
    <property type="match status" value="1"/>
</dbReference>
<keyword evidence="7" id="KW-0808">Transferase</keyword>
<keyword evidence="8" id="KW-1185">Reference proteome</keyword>
<evidence type="ECO:0000313" key="7">
    <source>
        <dbReference type="EMBL" id="SDL64770.1"/>
    </source>
</evidence>
<dbReference type="PROSITE" id="PS50949">
    <property type="entry name" value="HTH_GNTR"/>
    <property type="match status" value="1"/>
</dbReference>
<evidence type="ECO:0000313" key="8">
    <source>
        <dbReference type="Proteomes" id="UP000214880"/>
    </source>
</evidence>
<dbReference type="Pfam" id="PF00155">
    <property type="entry name" value="Aminotran_1_2"/>
    <property type="match status" value="1"/>
</dbReference>
<dbReference type="CDD" id="cd00609">
    <property type="entry name" value="AAT_like"/>
    <property type="match status" value="1"/>
</dbReference>
<keyword evidence="4" id="KW-0238">DNA-binding</keyword>
<sequence length="469" mass="52521">MWGIKLHHRAEISLSRQIFLSLKERILTGQMSQGEALPSTRELAKSLGVSRNTVCAAYDTLLTEGFLVSRQGAPTRVAQGLHIEHRQAFRTESLPTQRKKPLVWWDFKTGQPDLSHFPWQLWRQMLRQAAENLPADQLGYSGPKGYEPLCQEIARWLLRSRSMEVKAEDVFITAGATQALHLLTGLLYQEGQAFALESPSHPAIHTMAASKGYPLHWMPVDQQGADIGALTGKAISAVYVTPSHQFPLGGILPADRRAALIRLAVKNNFYIIEDDYDSEFRYSGSPVSPIYSMDCSQVVYVGTFSKTLFPALRLGFAVLPKALQAKWKHARTFTDVQNPILEQAALAEFLHKRKLDKHVRRMRQLYGEKRKLLLRSVKGAFGSSVHPWGDVSGLHLALQFPGREFGEQFVRDSRQAGIKAVPLARYCPSQTNHKDKLLLGYGHLSPGQILEGIKALRQLLEKTGLFSPA</sequence>
<evidence type="ECO:0000256" key="5">
    <source>
        <dbReference type="ARBA" id="ARBA00023163"/>
    </source>
</evidence>
<evidence type="ECO:0000259" key="6">
    <source>
        <dbReference type="PROSITE" id="PS50949"/>
    </source>
</evidence>
<evidence type="ECO:0000256" key="3">
    <source>
        <dbReference type="ARBA" id="ARBA00023015"/>
    </source>
</evidence>
<evidence type="ECO:0000256" key="4">
    <source>
        <dbReference type="ARBA" id="ARBA00023125"/>
    </source>
</evidence>
<keyword evidence="2" id="KW-0663">Pyridoxal phosphate</keyword>
<dbReference type="InterPro" id="IPR000524">
    <property type="entry name" value="Tscrpt_reg_HTH_GntR"/>
</dbReference>
<dbReference type="SMART" id="SM00345">
    <property type="entry name" value="HTH_GNTR"/>
    <property type="match status" value="1"/>
</dbReference>
<name>A0A1G9LS24_9FIRM</name>
<proteinExistence type="inferred from homology"/>
<dbReference type="PANTHER" id="PTHR46577">
    <property type="entry name" value="HTH-TYPE TRANSCRIPTIONAL REGULATORY PROTEIN GABR"/>
    <property type="match status" value="1"/>
</dbReference>
<keyword evidence="5" id="KW-0804">Transcription</keyword>
<dbReference type="GO" id="GO:0003677">
    <property type="term" value="F:DNA binding"/>
    <property type="evidence" value="ECO:0007669"/>
    <property type="project" value="UniProtKB-KW"/>
</dbReference>
<dbReference type="RefSeq" id="WP_092067851.1">
    <property type="nucleotide sequence ID" value="NZ_FNHB01000001.1"/>
</dbReference>
<dbReference type="AlphaFoldDB" id="A0A1G9LS24"/>
<reference evidence="7 8" key="1">
    <citation type="submission" date="2016-10" db="EMBL/GenBank/DDBJ databases">
        <authorList>
            <person name="de Groot N.N."/>
        </authorList>
    </citation>
    <scope>NUCLEOTIDE SEQUENCE [LARGE SCALE GENOMIC DNA]</scope>
    <source>
        <strain evidence="7 8">DSM 1736</strain>
    </source>
</reference>
<dbReference type="InterPro" id="IPR004839">
    <property type="entry name" value="Aminotransferase_I/II_large"/>
</dbReference>
<dbReference type="Proteomes" id="UP000214880">
    <property type="component" value="Unassembled WGS sequence"/>
</dbReference>
<dbReference type="EMBL" id="FNHB01000001">
    <property type="protein sequence ID" value="SDL64770.1"/>
    <property type="molecule type" value="Genomic_DNA"/>
</dbReference>
<dbReference type="GO" id="GO:0008483">
    <property type="term" value="F:transaminase activity"/>
    <property type="evidence" value="ECO:0007669"/>
    <property type="project" value="UniProtKB-KW"/>
</dbReference>
<comment type="similarity">
    <text evidence="1">In the C-terminal section; belongs to the class-I pyridoxal-phosphate-dependent aminotransferase family.</text>
</comment>
<dbReference type="Pfam" id="PF00392">
    <property type="entry name" value="GntR"/>
    <property type="match status" value="1"/>
</dbReference>
<dbReference type="InterPro" id="IPR015421">
    <property type="entry name" value="PyrdxlP-dep_Trfase_major"/>
</dbReference>
<dbReference type="InterPro" id="IPR015424">
    <property type="entry name" value="PyrdxlP-dep_Trfase"/>
</dbReference>
<dbReference type="InterPro" id="IPR036390">
    <property type="entry name" value="WH_DNA-bd_sf"/>
</dbReference>
<dbReference type="SUPFAM" id="SSF53383">
    <property type="entry name" value="PLP-dependent transferases"/>
    <property type="match status" value="1"/>
</dbReference>
<keyword evidence="7" id="KW-0032">Aminotransferase</keyword>
<dbReference type="InterPro" id="IPR051446">
    <property type="entry name" value="HTH_trans_reg/aminotransferase"/>
</dbReference>
<evidence type="ECO:0000256" key="2">
    <source>
        <dbReference type="ARBA" id="ARBA00022898"/>
    </source>
</evidence>
<evidence type="ECO:0000256" key="1">
    <source>
        <dbReference type="ARBA" id="ARBA00005384"/>
    </source>
</evidence>
<dbReference type="GO" id="GO:0030170">
    <property type="term" value="F:pyridoxal phosphate binding"/>
    <property type="evidence" value="ECO:0007669"/>
    <property type="project" value="InterPro"/>
</dbReference>
<dbReference type="STRING" id="146817.SAMN04488502_101450"/>
<protein>
    <submittedName>
        <fullName evidence="7">GntR family transcriptional regulator / MocR family aminotransferase</fullName>
    </submittedName>
</protein>
<feature type="domain" description="HTH gntR-type" evidence="6">
    <location>
        <begin position="12"/>
        <end position="80"/>
    </location>
</feature>
<accession>A0A1G9LS24</accession>
<dbReference type="OrthoDB" id="9808770at2"/>
<dbReference type="Gene3D" id="3.40.640.10">
    <property type="entry name" value="Type I PLP-dependent aspartate aminotransferase-like (Major domain)"/>
    <property type="match status" value="1"/>
</dbReference>
<dbReference type="InterPro" id="IPR036388">
    <property type="entry name" value="WH-like_DNA-bd_sf"/>
</dbReference>
<dbReference type="SUPFAM" id="SSF46785">
    <property type="entry name" value="Winged helix' DNA-binding domain"/>
    <property type="match status" value="1"/>
</dbReference>
<gene>
    <name evidence="7" type="ORF">SAMN04488502_101450</name>
</gene>
<organism evidence="7 8">
    <name type="scientific">Dendrosporobacter quercicolus</name>
    <dbReference type="NCBI Taxonomy" id="146817"/>
    <lineage>
        <taxon>Bacteria</taxon>
        <taxon>Bacillati</taxon>
        <taxon>Bacillota</taxon>
        <taxon>Negativicutes</taxon>
        <taxon>Selenomonadales</taxon>
        <taxon>Sporomusaceae</taxon>
        <taxon>Dendrosporobacter</taxon>
    </lineage>
</organism>
<dbReference type="Gene3D" id="1.10.10.10">
    <property type="entry name" value="Winged helix-like DNA-binding domain superfamily/Winged helix DNA-binding domain"/>
    <property type="match status" value="1"/>
</dbReference>
<dbReference type="CDD" id="cd07377">
    <property type="entry name" value="WHTH_GntR"/>
    <property type="match status" value="1"/>
</dbReference>